<dbReference type="PANTHER" id="PTHR42684">
    <property type="entry name" value="ADENOSYLMETHIONINE-8-AMINO-7-OXONONANOATE AMINOTRANSFERASE"/>
    <property type="match status" value="1"/>
</dbReference>
<name>A0A170SVJ8_EHRRU</name>
<dbReference type="InterPro" id="IPR005814">
    <property type="entry name" value="Aminotrans_3"/>
</dbReference>
<keyword evidence="3 5" id="KW-0808">Transferase</keyword>
<dbReference type="PANTHER" id="PTHR42684:SF17">
    <property type="entry name" value="ADENOSYLMETHIONINE-8-AMINO-7-OXONONANOATE AMINOTRANSFERASE"/>
    <property type="match status" value="1"/>
</dbReference>
<dbReference type="SUPFAM" id="SSF53383">
    <property type="entry name" value="PLP-dependent transferases"/>
    <property type="match status" value="1"/>
</dbReference>
<dbReference type="Gene3D" id="3.90.1150.10">
    <property type="entry name" value="Aspartate Aminotransferase, domain 1"/>
    <property type="match status" value="1"/>
</dbReference>
<evidence type="ECO:0000256" key="2">
    <source>
        <dbReference type="ARBA" id="ARBA00022576"/>
    </source>
</evidence>
<keyword evidence="4" id="KW-0663">Pyridoxal phosphate</keyword>
<gene>
    <name evidence="5" type="primary">bioA</name>
    <name evidence="5" type="ORF">EHRUM3_06140</name>
</gene>
<dbReference type="InterPro" id="IPR049704">
    <property type="entry name" value="Aminotrans_3_PPA_site"/>
</dbReference>
<keyword evidence="2 5" id="KW-0032">Aminotransferase</keyword>
<evidence type="ECO:0000256" key="1">
    <source>
        <dbReference type="ARBA" id="ARBA00001933"/>
    </source>
</evidence>
<dbReference type="Gene3D" id="3.40.640.10">
    <property type="entry name" value="Type I PLP-dependent aspartate aminotransferase-like (Major domain)"/>
    <property type="match status" value="1"/>
</dbReference>
<dbReference type="GO" id="GO:0030170">
    <property type="term" value="F:pyridoxal phosphate binding"/>
    <property type="evidence" value="ECO:0007669"/>
    <property type="project" value="InterPro"/>
</dbReference>
<dbReference type="Proteomes" id="UP000092731">
    <property type="component" value="Unassembled WGS sequence"/>
</dbReference>
<organism evidence="5 6">
    <name type="scientific">Ehrlichia ruminantium</name>
    <name type="common">heartwater rickettsia</name>
    <name type="synonym">Cowdria ruminantium</name>
    <dbReference type="NCBI Taxonomy" id="779"/>
    <lineage>
        <taxon>Bacteria</taxon>
        <taxon>Pseudomonadati</taxon>
        <taxon>Pseudomonadota</taxon>
        <taxon>Alphaproteobacteria</taxon>
        <taxon>Rickettsiales</taxon>
        <taxon>Anaplasmataceae</taxon>
        <taxon>Ehrlichia</taxon>
    </lineage>
</organism>
<accession>A0A170SVJ8</accession>
<dbReference type="Pfam" id="PF00202">
    <property type="entry name" value="Aminotran_3"/>
    <property type="match status" value="1"/>
</dbReference>
<dbReference type="InterPro" id="IPR015424">
    <property type="entry name" value="PyrdxlP-dep_Trfase"/>
</dbReference>
<comment type="caution">
    <text evidence="5">The sequence shown here is derived from an EMBL/GenBank/DDBJ whole genome shotgun (WGS) entry which is preliminary data.</text>
</comment>
<dbReference type="GO" id="GO:0009102">
    <property type="term" value="P:biotin biosynthetic process"/>
    <property type="evidence" value="ECO:0007669"/>
    <property type="project" value="TreeGrafter"/>
</dbReference>
<dbReference type="PROSITE" id="PS00600">
    <property type="entry name" value="AA_TRANSFER_CLASS_3"/>
    <property type="match status" value="1"/>
</dbReference>
<dbReference type="AlphaFoldDB" id="A0A170SVJ8"/>
<evidence type="ECO:0000256" key="3">
    <source>
        <dbReference type="ARBA" id="ARBA00022679"/>
    </source>
</evidence>
<evidence type="ECO:0000313" key="6">
    <source>
        <dbReference type="Proteomes" id="UP000092731"/>
    </source>
</evidence>
<dbReference type="InterPro" id="IPR015421">
    <property type="entry name" value="PyrdxlP-dep_Trfase_major"/>
</dbReference>
<reference evidence="6" key="1">
    <citation type="submission" date="2016-05" db="EMBL/GenBank/DDBJ databases">
        <title>Draft genome sequences of four strains of Ehrlichia ruminantium, a tick-borne pathogen of ruminants, isolated from Zimbabwe, The Gambia and Ghana.</title>
        <authorList>
            <person name="Nakao R."/>
            <person name="Jongejan F."/>
            <person name="Sugimoto C."/>
        </authorList>
    </citation>
    <scope>NUCLEOTIDE SEQUENCE [LARGE SCALE GENOMIC DNA]</scope>
    <source>
        <strain evidence="6">Pokoase 417</strain>
    </source>
</reference>
<evidence type="ECO:0000313" key="5">
    <source>
        <dbReference type="EMBL" id="GAT78393.1"/>
    </source>
</evidence>
<dbReference type="InterPro" id="IPR015422">
    <property type="entry name" value="PyrdxlP-dep_Trfase_small"/>
</dbReference>
<protein>
    <submittedName>
        <fullName evidence="5">Adenosylmethionine-8-amino-7-oxononanoate aminotransferase</fullName>
    </submittedName>
</protein>
<comment type="cofactor">
    <cofactor evidence="1">
        <name>pyridoxal 5'-phosphate</name>
        <dbReference type="ChEBI" id="CHEBI:597326"/>
    </cofactor>
</comment>
<dbReference type="EMBL" id="BDDM01000200">
    <property type="protein sequence ID" value="GAT78393.1"/>
    <property type="molecule type" value="Genomic_DNA"/>
</dbReference>
<sequence length="208" mass="23116">MLLHQPSIVKEIYDIAHDNNILFIADEVATGFTRTGRMFACDEVGIVPDIMVIGKALTGGFCTLSATLAVPEVYNAFLSDNINDAFMHGPTFMGNPLACAAANASLDLFEMEDIIRKVAIIENQLNSELDIFKQLNYVVDIRVKGATGIIELENNLINKNHIIKKGIESNIWIRPLGNVIYIMPPFIINTNELSQLVQSIYLILKHNI</sequence>
<proteinExistence type="predicted"/>
<evidence type="ECO:0000256" key="4">
    <source>
        <dbReference type="ARBA" id="ARBA00022898"/>
    </source>
</evidence>
<dbReference type="GO" id="GO:0004015">
    <property type="term" value="F:adenosylmethionine-8-amino-7-oxononanoate transaminase activity"/>
    <property type="evidence" value="ECO:0007669"/>
    <property type="project" value="TreeGrafter"/>
</dbReference>